<protein>
    <submittedName>
        <fullName evidence="3">Alpha/beta fold hydrolase</fullName>
    </submittedName>
</protein>
<dbReference type="Gene3D" id="3.40.50.1820">
    <property type="entry name" value="alpha/beta hydrolase"/>
    <property type="match status" value="1"/>
</dbReference>
<evidence type="ECO:0000313" key="4">
    <source>
        <dbReference type="Proteomes" id="UP001601444"/>
    </source>
</evidence>
<sequence>MQVFHHQGNVIAFDEAGAGRPIVFLHNLGGDRRIWQAQFEALRATNRVFALDLLGYGDSDAPRSGYTLETYVSILGAFLEELELRDVTLVGHCFGSAVSLLYTRERPERISALVLSSPLTAATLRPTRTGKLALLGPLVNLDRVLARVPVPAPLARRIVGEQFGTLSAPESGRLAEHLTRRWTERRRLMVTAAISRELPRLAALDDFVPGADFPPITTVWGARNRVLSAEAGARLNRTLRPVREIVVPDAGHLVMAEAPDTVIEAVRDALCGAPG</sequence>
<dbReference type="RefSeq" id="WP_387700232.1">
    <property type="nucleotide sequence ID" value="NZ_JBIAMX010000006.1"/>
</dbReference>
<dbReference type="InterPro" id="IPR029058">
    <property type="entry name" value="AB_hydrolase_fold"/>
</dbReference>
<dbReference type="InterPro" id="IPR050266">
    <property type="entry name" value="AB_hydrolase_sf"/>
</dbReference>
<dbReference type="PANTHER" id="PTHR43798">
    <property type="entry name" value="MONOACYLGLYCEROL LIPASE"/>
    <property type="match status" value="1"/>
</dbReference>
<name>A0ABW6PMP2_9NOCA</name>
<accession>A0ABW6PMP2</accession>
<evidence type="ECO:0000256" key="1">
    <source>
        <dbReference type="ARBA" id="ARBA00022801"/>
    </source>
</evidence>
<dbReference type="Proteomes" id="UP001601444">
    <property type="component" value="Unassembled WGS sequence"/>
</dbReference>
<proteinExistence type="predicted"/>
<gene>
    <name evidence="3" type="ORF">ACFYTF_12310</name>
</gene>
<dbReference type="Pfam" id="PF00561">
    <property type="entry name" value="Abhydrolase_1"/>
    <property type="match status" value="1"/>
</dbReference>
<dbReference type="InterPro" id="IPR000073">
    <property type="entry name" value="AB_hydrolase_1"/>
</dbReference>
<dbReference type="GO" id="GO:0016787">
    <property type="term" value="F:hydrolase activity"/>
    <property type="evidence" value="ECO:0007669"/>
    <property type="project" value="UniProtKB-KW"/>
</dbReference>
<evidence type="ECO:0000259" key="2">
    <source>
        <dbReference type="Pfam" id="PF00561"/>
    </source>
</evidence>
<dbReference type="PANTHER" id="PTHR43798:SF31">
    <property type="entry name" value="AB HYDROLASE SUPERFAMILY PROTEIN YCLE"/>
    <property type="match status" value="1"/>
</dbReference>
<evidence type="ECO:0000313" key="3">
    <source>
        <dbReference type="EMBL" id="MFF0543608.1"/>
    </source>
</evidence>
<dbReference type="SUPFAM" id="SSF53474">
    <property type="entry name" value="alpha/beta-Hydrolases"/>
    <property type="match status" value="1"/>
</dbReference>
<keyword evidence="4" id="KW-1185">Reference proteome</keyword>
<dbReference type="PRINTS" id="PR00111">
    <property type="entry name" value="ABHYDROLASE"/>
</dbReference>
<dbReference type="EMBL" id="JBIAMX010000006">
    <property type="protein sequence ID" value="MFF0543608.1"/>
    <property type="molecule type" value="Genomic_DNA"/>
</dbReference>
<reference evidence="3 4" key="1">
    <citation type="submission" date="2024-10" db="EMBL/GenBank/DDBJ databases">
        <title>The Natural Products Discovery Center: Release of the First 8490 Sequenced Strains for Exploring Actinobacteria Biosynthetic Diversity.</title>
        <authorList>
            <person name="Kalkreuter E."/>
            <person name="Kautsar S.A."/>
            <person name="Yang D."/>
            <person name="Bader C.D."/>
            <person name="Teijaro C.N."/>
            <person name="Fluegel L."/>
            <person name="Davis C.M."/>
            <person name="Simpson J.R."/>
            <person name="Lauterbach L."/>
            <person name="Steele A.D."/>
            <person name="Gui C."/>
            <person name="Meng S."/>
            <person name="Li G."/>
            <person name="Viehrig K."/>
            <person name="Ye F."/>
            <person name="Su P."/>
            <person name="Kiefer A.F."/>
            <person name="Nichols A."/>
            <person name="Cepeda A.J."/>
            <person name="Yan W."/>
            <person name="Fan B."/>
            <person name="Jiang Y."/>
            <person name="Adhikari A."/>
            <person name="Zheng C.-J."/>
            <person name="Schuster L."/>
            <person name="Cowan T.M."/>
            <person name="Smanski M.J."/>
            <person name="Chevrette M.G."/>
            <person name="De Carvalho L.P.S."/>
            <person name="Shen B."/>
        </authorList>
    </citation>
    <scope>NUCLEOTIDE SEQUENCE [LARGE SCALE GENOMIC DNA]</scope>
    <source>
        <strain evidence="3 4">NPDC004045</strain>
    </source>
</reference>
<dbReference type="InterPro" id="IPR000639">
    <property type="entry name" value="Epox_hydrolase-like"/>
</dbReference>
<comment type="caution">
    <text evidence="3">The sequence shown here is derived from an EMBL/GenBank/DDBJ whole genome shotgun (WGS) entry which is preliminary data.</text>
</comment>
<feature type="domain" description="AB hydrolase-1" evidence="2">
    <location>
        <begin position="21"/>
        <end position="259"/>
    </location>
</feature>
<organism evidence="3 4">
    <name type="scientific">Nocardia thailandica</name>
    <dbReference type="NCBI Taxonomy" id="257275"/>
    <lineage>
        <taxon>Bacteria</taxon>
        <taxon>Bacillati</taxon>
        <taxon>Actinomycetota</taxon>
        <taxon>Actinomycetes</taxon>
        <taxon>Mycobacteriales</taxon>
        <taxon>Nocardiaceae</taxon>
        <taxon>Nocardia</taxon>
    </lineage>
</organism>
<dbReference type="PRINTS" id="PR00412">
    <property type="entry name" value="EPOXHYDRLASE"/>
</dbReference>
<keyword evidence="1 3" id="KW-0378">Hydrolase</keyword>